<evidence type="ECO:0000259" key="6">
    <source>
        <dbReference type="PROSITE" id="PS50071"/>
    </source>
</evidence>
<keyword evidence="2 4" id="KW-0371">Homeobox</keyword>
<dbReference type="AlphaFoldDB" id="A0A8C5T5A2"/>
<feature type="region of interest" description="Disordered" evidence="5">
    <location>
        <begin position="94"/>
        <end position="125"/>
    </location>
</feature>
<evidence type="ECO:0000313" key="7">
    <source>
        <dbReference type="Ensembl" id="ENSMCSP00000001514.1"/>
    </source>
</evidence>
<dbReference type="GO" id="GO:0000981">
    <property type="term" value="F:DNA-binding transcription factor activity, RNA polymerase II-specific"/>
    <property type="evidence" value="ECO:0007669"/>
    <property type="project" value="TreeGrafter"/>
</dbReference>
<dbReference type="PANTHER" id="PTHR24327">
    <property type="entry name" value="HOMEOBOX PROTEIN"/>
    <property type="match status" value="1"/>
</dbReference>
<evidence type="ECO:0000256" key="4">
    <source>
        <dbReference type="PROSITE-ProRule" id="PRU00108"/>
    </source>
</evidence>
<name>A0A8C5T5A2_9PASS</name>
<dbReference type="Proteomes" id="UP000694560">
    <property type="component" value="Unplaced"/>
</dbReference>
<comment type="subcellular location">
    <subcellularLocation>
        <location evidence="4">Nucleus</location>
    </subcellularLocation>
</comment>
<evidence type="ECO:0000256" key="5">
    <source>
        <dbReference type="SAM" id="MobiDB-lite"/>
    </source>
</evidence>
<keyword evidence="8" id="KW-1185">Reference proteome</keyword>
<sequence>AARVSDVSACVFALCRSAKTTVIENGESDLWKRKRFGSLEPFTLVSSTQAIRPPGPRGLPCCALGSDSSLISNMVSGLQVKIWFQNKRSKFKKAAEAGQYPHESDPLPGSRALSPPSAKGVNMPPNSYMPGYSQWYSSSTSRTQCRDHK</sequence>
<dbReference type="OrthoDB" id="6159439at2759"/>
<evidence type="ECO:0000256" key="2">
    <source>
        <dbReference type="ARBA" id="ARBA00023155"/>
    </source>
</evidence>
<keyword evidence="3 4" id="KW-0539">Nucleus</keyword>
<protein>
    <recommendedName>
        <fullName evidence="6">Homeobox domain-containing protein</fullName>
    </recommendedName>
</protein>
<reference evidence="7" key="1">
    <citation type="submission" date="2025-08" db="UniProtKB">
        <authorList>
            <consortium name="Ensembl"/>
        </authorList>
    </citation>
    <scope>IDENTIFICATION</scope>
</reference>
<dbReference type="InterPro" id="IPR050460">
    <property type="entry name" value="Distal-less_Homeobox_TF"/>
</dbReference>
<dbReference type="GO" id="GO:0000978">
    <property type="term" value="F:RNA polymerase II cis-regulatory region sequence-specific DNA binding"/>
    <property type="evidence" value="ECO:0007669"/>
    <property type="project" value="TreeGrafter"/>
</dbReference>
<evidence type="ECO:0000256" key="1">
    <source>
        <dbReference type="ARBA" id="ARBA00023125"/>
    </source>
</evidence>
<feature type="domain" description="Homeobox" evidence="6">
    <location>
        <begin position="79"/>
        <end position="94"/>
    </location>
</feature>
<accession>A0A8C5T5A2</accession>
<feature type="DNA-binding region" description="Homeobox" evidence="4">
    <location>
        <begin position="81"/>
        <end position="95"/>
    </location>
</feature>
<dbReference type="GO" id="GO:0030154">
    <property type="term" value="P:cell differentiation"/>
    <property type="evidence" value="ECO:0007669"/>
    <property type="project" value="TreeGrafter"/>
</dbReference>
<dbReference type="CDD" id="cd00086">
    <property type="entry name" value="homeodomain"/>
    <property type="match status" value="1"/>
</dbReference>
<evidence type="ECO:0000256" key="3">
    <source>
        <dbReference type="ARBA" id="ARBA00023242"/>
    </source>
</evidence>
<dbReference type="SUPFAM" id="SSF46689">
    <property type="entry name" value="Homeodomain-like"/>
    <property type="match status" value="1"/>
</dbReference>
<reference evidence="7" key="2">
    <citation type="submission" date="2025-09" db="UniProtKB">
        <authorList>
            <consortium name="Ensembl"/>
        </authorList>
    </citation>
    <scope>IDENTIFICATION</scope>
</reference>
<dbReference type="Ensembl" id="ENSMCST00000001549.1">
    <property type="protein sequence ID" value="ENSMCSP00000001514.1"/>
    <property type="gene ID" value="ENSMCSG00000001135.1"/>
</dbReference>
<dbReference type="PANTHER" id="PTHR24327:SF26">
    <property type="entry name" value="HOMEOBOX PROTEIN DLX-6"/>
    <property type="match status" value="1"/>
</dbReference>
<evidence type="ECO:0000313" key="8">
    <source>
        <dbReference type="Proteomes" id="UP000694560"/>
    </source>
</evidence>
<dbReference type="Gene3D" id="1.10.10.60">
    <property type="entry name" value="Homeodomain-like"/>
    <property type="match status" value="1"/>
</dbReference>
<organism evidence="7 8">
    <name type="scientific">Malurus cyaneus samueli</name>
    <dbReference type="NCBI Taxonomy" id="2593467"/>
    <lineage>
        <taxon>Eukaryota</taxon>
        <taxon>Metazoa</taxon>
        <taxon>Chordata</taxon>
        <taxon>Craniata</taxon>
        <taxon>Vertebrata</taxon>
        <taxon>Euteleostomi</taxon>
        <taxon>Archelosauria</taxon>
        <taxon>Archosauria</taxon>
        <taxon>Dinosauria</taxon>
        <taxon>Saurischia</taxon>
        <taxon>Theropoda</taxon>
        <taxon>Coelurosauria</taxon>
        <taxon>Aves</taxon>
        <taxon>Neognathae</taxon>
        <taxon>Neoaves</taxon>
        <taxon>Telluraves</taxon>
        <taxon>Australaves</taxon>
        <taxon>Passeriformes</taxon>
        <taxon>Meliphagoidea</taxon>
        <taxon>Maluridae</taxon>
        <taxon>Malurus</taxon>
    </lineage>
</organism>
<dbReference type="InterPro" id="IPR009057">
    <property type="entry name" value="Homeodomain-like_sf"/>
</dbReference>
<proteinExistence type="predicted"/>
<keyword evidence="1 4" id="KW-0238">DNA-binding</keyword>
<dbReference type="PROSITE" id="PS50071">
    <property type="entry name" value="HOMEOBOX_2"/>
    <property type="match status" value="1"/>
</dbReference>
<dbReference type="InterPro" id="IPR001356">
    <property type="entry name" value="HD"/>
</dbReference>
<dbReference type="GO" id="GO:0005634">
    <property type="term" value="C:nucleus"/>
    <property type="evidence" value="ECO:0007669"/>
    <property type="project" value="UniProtKB-SubCell"/>
</dbReference>